<evidence type="ECO:0000259" key="2">
    <source>
        <dbReference type="PROSITE" id="PS50878"/>
    </source>
</evidence>
<dbReference type="InterPro" id="IPR000477">
    <property type="entry name" value="RT_dom"/>
</dbReference>
<dbReference type="Gene3D" id="3.60.10.10">
    <property type="entry name" value="Endonuclease/exonuclease/phosphatase"/>
    <property type="match status" value="1"/>
</dbReference>
<dbReference type="GO" id="GO:0006396">
    <property type="term" value="P:RNA processing"/>
    <property type="evidence" value="ECO:0007669"/>
    <property type="project" value="InterPro"/>
</dbReference>
<dbReference type="SUPFAM" id="SSF69065">
    <property type="entry name" value="RNase III domain-like"/>
    <property type="match status" value="1"/>
</dbReference>
<feature type="domain" description="RNase III" evidence="1">
    <location>
        <begin position="89"/>
        <end position="229"/>
    </location>
</feature>
<dbReference type="PROSITE" id="PS50142">
    <property type="entry name" value="RNASE_3_2"/>
    <property type="match status" value="1"/>
</dbReference>
<name>A0AA38THS3_9ASTR</name>
<dbReference type="InterPro" id="IPR036691">
    <property type="entry name" value="Endo/exonu/phosph_ase_sf"/>
</dbReference>
<protein>
    <submittedName>
        <fullName evidence="3">Uncharacterized protein</fullName>
    </submittedName>
</protein>
<dbReference type="SUPFAM" id="SSF56219">
    <property type="entry name" value="DNase I-like"/>
    <property type="match status" value="1"/>
</dbReference>
<comment type="caution">
    <text evidence="3">The sequence shown here is derived from an EMBL/GenBank/DDBJ whole genome shotgun (WGS) entry which is preliminary data.</text>
</comment>
<dbReference type="InterPro" id="IPR036389">
    <property type="entry name" value="RNase_III_sf"/>
</dbReference>
<dbReference type="EMBL" id="JARYMX010000002">
    <property type="protein sequence ID" value="KAJ9561194.1"/>
    <property type="molecule type" value="Genomic_DNA"/>
</dbReference>
<dbReference type="Pfam" id="PF00078">
    <property type="entry name" value="RVT_1"/>
    <property type="match status" value="1"/>
</dbReference>
<proteinExistence type="predicted"/>
<dbReference type="CDD" id="cd00593">
    <property type="entry name" value="RIBOc"/>
    <property type="match status" value="1"/>
</dbReference>
<dbReference type="Gene3D" id="1.10.1520.10">
    <property type="entry name" value="Ribonuclease III domain"/>
    <property type="match status" value="1"/>
</dbReference>
<gene>
    <name evidence="3" type="ORF">OSB04_006354</name>
</gene>
<dbReference type="CDD" id="cd01650">
    <property type="entry name" value="RT_nLTR_like"/>
    <property type="match status" value="1"/>
</dbReference>
<feature type="domain" description="Reverse transcriptase" evidence="2">
    <location>
        <begin position="695"/>
        <end position="973"/>
    </location>
</feature>
<dbReference type="PANTHER" id="PTHR33116:SF78">
    <property type="entry name" value="OS12G0587133 PROTEIN"/>
    <property type="match status" value="1"/>
</dbReference>
<dbReference type="InterPro" id="IPR000999">
    <property type="entry name" value="RNase_III_dom"/>
</dbReference>
<evidence type="ECO:0000259" key="1">
    <source>
        <dbReference type="PROSITE" id="PS50142"/>
    </source>
</evidence>
<dbReference type="PANTHER" id="PTHR33116">
    <property type="entry name" value="REVERSE TRANSCRIPTASE ZINC-BINDING DOMAIN-CONTAINING PROTEIN-RELATED-RELATED"/>
    <property type="match status" value="1"/>
</dbReference>
<keyword evidence="4" id="KW-1185">Reference proteome</keyword>
<dbReference type="Proteomes" id="UP001172457">
    <property type="component" value="Chromosome 2"/>
</dbReference>
<dbReference type="SMART" id="SM00535">
    <property type="entry name" value="RIBOc"/>
    <property type="match status" value="1"/>
</dbReference>
<dbReference type="InterPro" id="IPR026960">
    <property type="entry name" value="RVT-Znf"/>
</dbReference>
<dbReference type="SUPFAM" id="SSF56672">
    <property type="entry name" value="DNA/RNA polymerases"/>
    <property type="match status" value="1"/>
</dbReference>
<dbReference type="PROSITE" id="PS50878">
    <property type="entry name" value="RT_POL"/>
    <property type="match status" value="1"/>
</dbReference>
<dbReference type="Pfam" id="PF13966">
    <property type="entry name" value="zf-RVT"/>
    <property type="match status" value="1"/>
</dbReference>
<evidence type="ECO:0000313" key="4">
    <source>
        <dbReference type="Proteomes" id="UP001172457"/>
    </source>
</evidence>
<dbReference type="GO" id="GO:0004525">
    <property type="term" value="F:ribonuclease III activity"/>
    <property type="evidence" value="ECO:0007669"/>
    <property type="project" value="InterPro"/>
</dbReference>
<accession>A0AA38THS3</accession>
<dbReference type="Pfam" id="PF00636">
    <property type="entry name" value="Ribonuclease_3"/>
    <property type="match status" value="1"/>
</dbReference>
<dbReference type="InterPro" id="IPR043502">
    <property type="entry name" value="DNA/RNA_pol_sf"/>
</dbReference>
<dbReference type="SUPFAM" id="SSF54768">
    <property type="entry name" value="dsRNA-binding domain-like"/>
    <property type="match status" value="1"/>
</dbReference>
<organism evidence="3 4">
    <name type="scientific">Centaurea solstitialis</name>
    <name type="common">yellow star-thistle</name>
    <dbReference type="NCBI Taxonomy" id="347529"/>
    <lineage>
        <taxon>Eukaryota</taxon>
        <taxon>Viridiplantae</taxon>
        <taxon>Streptophyta</taxon>
        <taxon>Embryophyta</taxon>
        <taxon>Tracheophyta</taxon>
        <taxon>Spermatophyta</taxon>
        <taxon>Magnoliopsida</taxon>
        <taxon>eudicotyledons</taxon>
        <taxon>Gunneridae</taxon>
        <taxon>Pentapetalae</taxon>
        <taxon>asterids</taxon>
        <taxon>campanulids</taxon>
        <taxon>Asterales</taxon>
        <taxon>Asteraceae</taxon>
        <taxon>Carduoideae</taxon>
        <taxon>Cardueae</taxon>
        <taxon>Centaureinae</taxon>
        <taxon>Centaurea</taxon>
    </lineage>
</organism>
<sequence>MASSSSSLGFIELKSSMASSSSSSLGFIEFNSSMSSSSSSSWRHSFLSPPKNSFSAALCFNRLQKHAIKAKIKAMRLPEEEKKSSSANIEELEKIIGYKFKDKILLQQAFTHPSFHGSESYERLAYLGDAFLKLVFATKQVVMYPDLRKRSHTALLDANVTLEKLARGAVKLNLHKYIRHENPTLSEQIEVFMRDLEKYPLHSYGLIDAPKTLADIVKSTIGVIGLDNCYAIDTTWEVVKILLDPMITPETLQKDPVRRLKELCHKKKLKIQFRDKWLKEGVCEVFVDNELIGRGEYKAKKEIALNRAAEDAWINQKVGLLNVYGPHSPTLKASLWDDLSSLISSSSEVIWVVFGDFNAVRFREERKGTSFNIREALDFNQFIISTGLHEPQLCGRRFTRFSKDGLKMSKLDRMLVTTNFFSIWKNPTISVLHRSISDHCPILLKVEELISGPKPFRIFNSWLNDESFQRAVTLSWNSSAFEGTADFILKEKIKALKIELKSWAFLEAKKKNQRKVHIEKALLDWDMKAEQSVMSEDDRIKRDELLFESFQLDHQERSDLIQKARIRWAVEGDENSSFFHSLVNHRRRRNSIKGLVCDGIWSEDTSTIQTAIFNHFAERFHESTPVRPSFICSSFSRLSTDEATGLEKPFSDDEIKDAVWSCDGSKSPGPDGLNFSFIKKFWSIIGNSFIQAIRHFEPSGRIGKGCNASFIALVPKKVDPIEIIDFRPISLIGCYYKCIAKLLANRLVKVMGRVISGNQTAFIPGRQILDGCLVANEIVHFAKKKKKKLFLFKVDFEKAFDCVNWNFLFSTMSQMGFGQKWIMWIKGCLQSATTSVLINGSPTKEFQMKKGLRQGDPLSPFLFLIAGEVLQQMVIEACNQGLFKGIRLASSGRNISLLQFADDALIFGKWTPANLVVLTQILNVFYDVSGLKINLAKCSLLGIGVSTEEVNEMASRIGCRATSFPLNYLGLNVGGNMNKISSWRQVVEKFNKKLASWKANSMSMGGRLTLINSVLTAMPLYTFSLFKVPQGVLKVLESCRRRFFWGHNVGDKKICWISWNQILQPKSNGGLGITSLRVKNDALLSKWIWRFYTEAGAVWKDVISEFYGADGGFQSNSIATAKSTWASIVNNSSSLILSGQNFLSSFKKSIAKDSDSLFWKDETVGGGVKLKDVFPRLYALESDKNARFKDRWKFTNDSWSGSWNWRTNLRGRSVGALIDLESRLTNMQIRVTGSDKWSWSWDEKGEFFVKHMVKLLNGNQRSRDTVVFSRFWNNLLPIKLNLFLWRFLHDALPTRLNLSKRGISIPSLVCFFCDSDVESLDHCFFTCYRSSNIWKKIWAWWGFKSPRLTSSGSFKSLIQQMGKGRRCGNVFLAVCVVTLWQIWKWRNSIYAAKGEDLSKKKSEDIFPFIQNLSKLWISNRNHRLHVNWGSWCNNLPLG</sequence>
<evidence type="ECO:0000313" key="3">
    <source>
        <dbReference type="EMBL" id="KAJ9561194.1"/>
    </source>
</evidence>
<reference evidence="3" key="1">
    <citation type="submission" date="2023-03" db="EMBL/GenBank/DDBJ databases">
        <title>Chromosome-scale reference genome and RAD-based genetic map of yellow starthistle (Centaurea solstitialis) reveal putative structural variation and QTLs associated with invader traits.</title>
        <authorList>
            <person name="Reatini B."/>
            <person name="Cang F.A."/>
            <person name="Jiang Q."/>
            <person name="Mckibben M.T.W."/>
            <person name="Barker M.S."/>
            <person name="Rieseberg L.H."/>
            <person name="Dlugosch K.M."/>
        </authorList>
    </citation>
    <scope>NUCLEOTIDE SEQUENCE</scope>
    <source>
        <strain evidence="3">CAN-66</strain>
        <tissue evidence="3">Leaf</tissue>
    </source>
</reference>